<feature type="region of interest" description="Disordered" evidence="1">
    <location>
        <begin position="747"/>
        <end position="768"/>
    </location>
</feature>
<reference evidence="3" key="1">
    <citation type="journal article" date="2020" name="Stud. Mycol.">
        <title>101 Dothideomycetes genomes: a test case for predicting lifestyles and emergence of pathogens.</title>
        <authorList>
            <person name="Haridas S."/>
            <person name="Albert R."/>
            <person name="Binder M."/>
            <person name="Bloem J."/>
            <person name="Labutti K."/>
            <person name="Salamov A."/>
            <person name="Andreopoulos B."/>
            <person name="Baker S."/>
            <person name="Barry K."/>
            <person name="Bills G."/>
            <person name="Bluhm B."/>
            <person name="Cannon C."/>
            <person name="Castanera R."/>
            <person name="Culley D."/>
            <person name="Daum C."/>
            <person name="Ezra D."/>
            <person name="Gonzalez J."/>
            <person name="Henrissat B."/>
            <person name="Kuo A."/>
            <person name="Liang C."/>
            <person name="Lipzen A."/>
            <person name="Lutzoni F."/>
            <person name="Magnuson J."/>
            <person name="Mondo S."/>
            <person name="Nolan M."/>
            <person name="Ohm R."/>
            <person name="Pangilinan J."/>
            <person name="Park H.-J."/>
            <person name="Ramirez L."/>
            <person name="Alfaro M."/>
            <person name="Sun H."/>
            <person name="Tritt A."/>
            <person name="Yoshinaga Y."/>
            <person name="Zwiers L.-H."/>
            <person name="Turgeon B."/>
            <person name="Goodwin S."/>
            <person name="Spatafora J."/>
            <person name="Crous P."/>
            <person name="Grigoriev I."/>
        </authorList>
    </citation>
    <scope>NUCLEOTIDE SEQUENCE</scope>
    <source>
        <strain evidence="3">CBS 122368</strain>
    </source>
</reference>
<protein>
    <recommendedName>
        <fullName evidence="2">Protein kinase domain-containing protein</fullName>
    </recommendedName>
</protein>
<dbReference type="PANTHER" id="PTHR24359:SF1">
    <property type="entry name" value="INHIBITOR OF NUCLEAR FACTOR KAPPA-B KINASE EPSILON SUBUNIT HOMOLOG 1-RELATED"/>
    <property type="match status" value="1"/>
</dbReference>
<proteinExistence type="predicted"/>
<dbReference type="Pfam" id="PF00069">
    <property type="entry name" value="Pkinase"/>
    <property type="match status" value="1"/>
</dbReference>
<dbReference type="PROSITE" id="PS50011">
    <property type="entry name" value="PROTEIN_KINASE_DOM"/>
    <property type="match status" value="1"/>
</dbReference>
<feature type="region of interest" description="Disordered" evidence="1">
    <location>
        <begin position="1082"/>
        <end position="1125"/>
    </location>
</feature>
<dbReference type="SUPFAM" id="SSF56112">
    <property type="entry name" value="Protein kinase-like (PK-like)"/>
    <property type="match status" value="1"/>
</dbReference>
<dbReference type="InterPro" id="IPR011009">
    <property type="entry name" value="Kinase-like_dom_sf"/>
</dbReference>
<keyword evidence="4" id="KW-1185">Reference proteome</keyword>
<name>A0A6A6IUK4_9PLEO</name>
<feature type="domain" description="Protein kinase" evidence="2">
    <location>
        <begin position="188"/>
        <end position="525"/>
    </location>
</feature>
<evidence type="ECO:0000313" key="4">
    <source>
        <dbReference type="Proteomes" id="UP000800094"/>
    </source>
</evidence>
<dbReference type="GeneID" id="54588635"/>
<evidence type="ECO:0000313" key="3">
    <source>
        <dbReference type="EMBL" id="KAF2253898.1"/>
    </source>
</evidence>
<evidence type="ECO:0000256" key="1">
    <source>
        <dbReference type="SAM" id="MobiDB-lite"/>
    </source>
</evidence>
<dbReference type="GO" id="GO:0004674">
    <property type="term" value="F:protein serine/threonine kinase activity"/>
    <property type="evidence" value="ECO:0007669"/>
    <property type="project" value="TreeGrafter"/>
</dbReference>
<accession>A0A6A6IUK4</accession>
<dbReference type="GO" id="GO:0005524">
    <property type="term" value="F:ATP binding"/>
    <property type="evidence" value="ECO:0007669"/>
    <property type="project" value="InterPro"/>
</dbReference>
<feature type="region of interest" description="Disordered" evidence="1">
    <location>
        <begin position="559"/>
        <end position="580"/>
    </location>
</feature>
<dbReference type="Proteomes" id="UP000800094">
    <property type="component" value="Unassembled WGS sequence"/>
</dbReference>
<evidence type="ECO:0000259" key="2">
    <source>
        <dbReference type="PROSITE" id="PS50011"/>
    </source>
</evidence>
<dbReference type="EMBL" id="ML987191">
    <property type="protein sequence ID" value="KAF2253898.1"/>
    <property type="molecule type" value="Genomic_DNA"/>
</dbReference>
<feature type="compositionally biased region" description="Low complexity" evidence="1">
    <location>
        <begin position="1085"/>
        <end position="1096"/>
    </location>
</feature>
<dbReference type="PANTHER" id="PTHR24359">
    <property type="entry name" value="SERINE/THREONINE-PROTEIN KINASE SBK1"/>
    <property type="match status" value="1"/>
</dbReference>
<sequence>MVDAQNAVDTFKYRLESDWKLHVACQRQCHARNRNCTCNKSLVHVAKFDEWIQRKDTDDTNSVIERLLLELHPKMKSRQKFIFESKAILEGDKRCVLVFGILLNLGHGDLIDIFYNHNVVDQYLRLAISDHLAPLRADLVSKNACQSNDVANKIINDFEKAKWAFCHPPLTLYMNENFEGAKFILPFCRHNPVNCKGGTATVFQVSIQEELVTNKPLAKALEKSLHSDPIYGSCYKMAVKSYSSDTKDIYEAEKQAFLGLRGSHDTPIVKCLGSFSHNDGERKTYNLLLEYGEMDLDEFCADVGNVPPVGSKEIIRFWDSLFEVAKAIQTIHEVHTGRGSTWKKYNGWHADIKPDNILRVGQEFKLADFGFAKFAEAVEDDKTPEQFIMGGTDTYGAPEFARAKRAETQSAVKQTIDTWSFGCVLSVAATWVVLGYQGMLQFWTLRTVANGERKKGGEQSTDRFHDGKDVLPEIKSWHRYLANHVRIGDTITAKVLNLINEDMLKADPEERLTSTKLCKELDKILSGAEGKRKAMLQEGTLSETEFSTQYALLVAEKAAPSDSNTARPHSASRPGPVQLDLTIPGVANTLRVNIDPAAHQSKRIGKDEKLQKLPLAKTPHREQILEKELGSQYKVFPVGPAHAGNGHNGAKTDSPTGMYDIFHGPTARASDAGASRILSDAVSSGLGTAEERLRGNHGSKHWKRGGQGQDLVTAPSVHVAVPPVAKSMDVPLLDVTQLERITHVTIEDATPQKPEQPAKEETPNNLIPETPQNVFPHTSEQHLERSQVKLATSSLPPNVYDLPWDICRIRKILEERVPKGTFEKAKAMFTNWLSKEYKKDKFYKYLGNFINDRDMVFVIDNDSSMREFWGITTFVADTLAMQLAGLDDDGIDAWFTVKGKDLNCRNMKGLNGLKLLHNKLEAGRPDGPWNGYPLYVTDMAATLSSIFNEYWKGRQKKTTLIVLTNGRWQGSKSDLIFRAITDFAKELESDKRRFLDRHFSITFVRLGDDPDAIERLEFLDDQLCVQNRLKDIIDSCTWKDTVEKILLGSVTGYQDDQDQAAQSVVYDEVALNKLFNDFDSSATISPSPRRSPSSSSLDLQPADRAMSALSTPTGKMRNSLFGRPH</sequence>
<dbReference type="SMART" id="SM00220">
    <property type="entry name" value="S_TKc"/>
    <property type="match status" value="1"/>
</dbReference>
<gene>
    <name evidence="3" type="ORF">BU26DRAFT_601934</name>
</gene>
<organism evidence="3 4">
    <name type="scientific">Trematosphaeria pertusa</name>
    <dbReference type="NCBI Taxonomy" id="390896"/>
    <lineage>
        <taxon>Eukaryota</taxon>
        <taxon>Fungi</taxon>
        <taxon>Dikarya</taxon>
        <taxon>Ascomycota</taxon>
        <taxon>Pezizomycotina</taxon>
        <taxon>Dothideomycetes</taxon>
        <taxon>Pleosporomycetidae</taxon>
        <taxon>Pleosporales</taxon>
        <taxon>Massarineae</taxon>
        <taxon>Trematosphaeriaceae</taxon>
        <taxon>Trematosphaeria</taxon>
    </lineage>
</organism>
<dbReference type="InterPro" id="IPR000719">
    <property type="entry name" value="Prot_kinase_dom"/>
</dbReference>
<dbReference type="Gene3D" id="1.10.510.10">
    <property type="entry name" value="Transferase(Phosphotransferase) domain 1"/>
    <property type="match status" value="1"/>
</dbReference>
<dbReference type="RefSeq" id="XP_033688902.1">
    <property type="nucleotide sequence ID" value="XM_033835305.1"/>
</dbReference>
<dbReference type="AlphaFoldDB" id="A0A6A6IUK4"/>
<dbReference type="OrthoDB" id="9992527at2759"/>